<evidence type="ECO:0000256" key="2">
    <source>
        <dbReference type="ARBA" id="ARBA00022771"/>
    </source>
</evidence>
<evidence type="ECO:0000256" key="1">
    <source>
        <dbReference type="ARBA" id="ARBA00022723"/>
    </source>
</evidence>
<keyword evidence="3 4" id="KW-0862">Zinc</keyword>
<dbReference type="eggNOG" id="ENOG502SA4F">
    <property type="taxonomic scope" value="Eukaryota"/>
</dbReference>
<dbReference type="OrthoDB" id="273070at2759"/>
<protein>
    <recommendedName>
        <fullName evidence="6">C3H1-type domain-containing protein</fullName>
    </recommendedName>
</protein>
<evidence type="ECO:0000313" key="7">
    <source>
        <dbReference type="EMBL" id="EMF17190.1"/>
    </source>
</evidence>
<keyword evidence="2 4" id="KW-0863">Zinc-finger</keyword>
<feature type="compositionally biased region" description="Basic and acidic residues" evidence="5">
    <location>
        <begin position="244"/>
        <end position="257"/>
    </location>
</feature>
<feature type="compositionally biased region" description="Polar residues" evidence="5">
    <location>
        <begin position="225"/>
        <end position="243"/>
    </location>
</feature>
<dbReference type="InterPro" id="IPR036855">
    <property type="entry name" value="Znf_CCCH_sf"/>
</dbReference>
<feature type="region of interest" description="Disordered" evidence="5">
    <location>
        <begin position="1"/>
        <end position="109"/>
    </location>
</feature>
<keyword evidence="8" id="KW-1185">Reference proteome</keyword>
<evidence type="ECO:0000259" key="6">
    <source>
        <dbReference type="PROSITE" id="PS50103"/>
    </source>
</evidence>
<feature type="compositionally biased region" description="Low complexity" evidence="5">
    <location>
        <begin position="12"/>
        <end position="21"/>
    </location>
</feature>
<feature type="zinc finger region" description="C3H1-type" evidence="4">
    <location>
        <begin position="367"/>
        <end position="395"/>
    </location>
</feature>
<dbReference type="InterPro" id="IPR000571">
    <property type="entry name" value="Znf_CCCH"/>
</dbReference>
<feature type="compositionally biased region" description="Basic and acidic residues" evidence="5">
    <location>
        <begin position="78"/>
        <end position="88"/>
    </location>
</feature>
<dbReference type="RefSeq" id="XP_016765311.1">
    <property type="nucleotide sequence ID" value="XM_016903558.1"/>
</dbReference>
<dbReference type="Proteomes" id="UP000016931">
    <property type="component" value="Unassembled WGS sequence"/>
</dbReference>
<organism evidence="7 8">
    <name type="scientific">Sphaerulina musiva (strain SO2202)</name>
    <name type="common">Poplar stem canker fungus</name>
    <name type="synonym">Septoria musiva</name>
    <dbReference type="NCBI Taxonomy" id="692275"/>
    <lineage>
        <taxon>Eukaryota</taxon>
        <taxon>Fungi</taxon>
        <taxon>Dikarya</taxon>
        <taxon>Ascomycota</taxon>
        <taxon>Pezizomycotina</taxon>
        <taxon>Dothideomycetes</taxon>
        <taxon>Dothideomycetidae</taxon>
        <taxon>Mycosphaerellales</taxon>
        <taxon>Mycosphaerellaceae</taxon>
        <taxon>Sphaerulina</taxon>
    </lineage>
</organism>
<dbReference type="SUPFAM" id="SSF90229">
    <property type="entry name" value="CCCH zinc finger"/>
    <property type="match status" value="1"/>
</dbReference>
<dbReference type="GeneID" id="27900695"/>
<dbReference type="HOGENOM" id="CLU_545146_0_0_1"/>
<dbReference type="Pfam" id="PF00642">
    <property type="entry name" value="zf-CCCH"/>
    <property type="match status" value="1"/>
</dbReference>
<feature type="region of interest" description="Disordered" evidence="5">
    <location>
        <begin position="225"/>
        <end position="290"/>
    </location>
</feature>
<dbReference type="STRING" id="692275.N1QJ33"/>
<keyword evidence="1 4" id="KW-0479">Metal-binding</keyword>
<gene>
    <name evidence="7" type="ORF">SEPMUDRAFT_146292</name>
</gene>
<sequence length="465" mass="51123">MSNASAPDEQLQSRPSQPRQPGQVPAPASGSLAFADAHTGSGGSYGGGSKRKLDSFQGAQSRPQTRESRVSAQVQHKRSSETLTRLRETSSPVLPSRVDPVRAPAAKTQQPKNYNENVLGLTPGNLDPHYTSSESDCEDDSLDEEAMLAHGLGPNLTFHDSNGEMRTLNTVADLMAWRSARRANFPTRDRLSQKHAEKRQIGLERKRLLTEASEAIRFAMCAELSSNRPSPSLRTQASVQSTRSKLDSSEPHVDRNAESSSVDGALSHNKTASESNNLAAQSLQPRPSIFIPDPAIEAAGAESTHGKRIADERRLDAHLASSNEHGRLDASQVEHETIPTGNNDASDPDSSEDPPEETTFKQHNAAKTMNTPCKYFVASGYCRDGSTCRFKHELPKRVGLEHKRKVDLQKSDPFAPALDETGYDSRKSIHRRLLERDRDDQDQLALQVIKYLGSKQFFSNGQRSR</sequence>
<dbReference type="GO" id="GO:0008270">
    <property type="term" value="F:zinc ion binding"/>
    <property type="evidence" value="ECO:0007669"/>
    <property type="project" value="UniProtKB-KW"/>
</dbReference>
<feature type="compositionally biased region" description="Polar residues" evidence="5">
    <location>
        <begin position="258"/>
        <end position="285"/>
    </location>
</feature>
<evidence type="ECO:0000256" key="4">
    <source>
        <dbReference type="PROSITE-ProRule" id="PRU00723"/>
    </source>
</evidence>
<dbReference type="Gene3D" id="4.10.1000.10">
    <property type="entry name" value="Zinc finger, CCCH-type"/>
    <property type="match status" value="1"/>
</dbReference>
<dbReference type="PROSITE" id="PS50103">
    <property type="entry name" value="ZF_C3H1"/>
    <property type="match status" value="1"/>
</dbReference>
<proteinExistence type="predicted"/>
<accession>N1QJ33</accession>
<name>N1QJ33_SPHMS</name>
<evidence type="ECO:0000256" key="5">
    <source>
        <dbReference type="SAM" id="MobiDB-lite"/>
    </source>
</evidence>
<dbReference type="SMART" id="SM00356">
    <property type="entry name" value="ZnF_C3H1"/>
    <property type="match status" value="1"/>
</dbReference>
<dbReference type="EMBL" id="KB456260">
    <property type="protein sequence ID" value="EMF17190.1"/>
    <property type="molecule type" value="Genomic_DNA"/>
</dbReference>
<evidence type="ECO:0000313" key="8">
    <source>
        <dbReference type="Proteomes" id="UP000016931"/>
    </source>
</evidence>
<feature type="compositionally biased region" description="Acidic residues" evidence="5">
    <location>
        <begin position="346"/>
        <end position="356"/>
    </location>
</feature>
<feature type="domain" description="C3H1-type" evidence="6">
    <location>
        <begin position="367"/>
        <end position="395"/>
    </location>
</feature>
<dbReference type="AlphaFoldDB" id="N1QJ33"/>
<feature type="region of interest" description="Disordered" evidence="5">
    <location>
        <begin position="322"/>
        <end position="365"/>
    </location>
</feature>
<feature type="compositionally biased region" description="Basic and acidic residues" evidence="5">
    <location>
        <begin position="324"/>
        <end position="337"/>
    </location>
</feature>
<evidence type="ECO:0000256" key="3">
    <source>
        <dbReference type="ARBA" id="ARBA00022833"/>
    </source>
</evidence>
<reference evidence="7 8" key="1">
    <citation type="journal article" date="2012" name="PLoS Pathog.">
        <title>Diverse lifestyles and strategies of plant pathogenesis encoded in the genomes of eighteen Dothideomycetes fungi.</title>
        <authorList>
            <person name="Ohm R.A."/>
            <person name="Feau N."/>
            <person name="Henrissat B."/>
            <person name="Schoch C.L."/>
            <person name="Horwitz B.A."/>
            <person name="Barry K.W."/>
            <person name="Condon B.J."/>
            <person name="Copeland A.C."/>
            <person name="Dhillon B."/>
            <person name="Glaser F."/>
            <person name="Hesse C.N."/>
            <person name="Kosti I."/>
            <person name="LaButti K."/>
            <person name="Lindquist E.A."/>
            <person name="Lucas S."/>
            <person name="Salamov A.A."/>
            <person name="Bradshaw R.E."/>
            <person name="Ciuffetti L."/>
            <person name="Hamelin R.C."/>
            <person name="Kema G.H.J."/>
            <person name="Lawrence C."/>
            <person name="Scott J.A."/>
            <person name="Spatafora J.W."/>
            <person name="Turgeon B.G."/>
            <person name="de Wit P.J.G.M."/>
            <person name="Zhong S."/>
            <person name="Goodwin S.B."/>
            <person name="Grigoriev I.V."/>
        </authorList>
    </citation>
    <scope>NUCLEOTIDE SEQUENCE [LARGE SCALE GENOMIC DNA]</scope>
    <source>
        <strain evidence="7 8">SO2202</strain>
    </source>
</reference>